<sequence length="1031" mass="113195">MQKIKRISASYGLILGRSTLLLSLILVTFLGPLAASAQVQTKPIINSTLTGTVINSRTKSPVEGAVVHINGTTHEVVTDREGKFNFVTGQKFPYTLFVSLIGYKKKEIVANGSPVNIELEESVSQLDEIVVVGYATQERRNLVSSVSKVSATETKNLPVAGFNEQLQGKAAGVQINSNAGIPGDGIFVRVRGTTSINASSDPLYIVDGVFINNTSLQTLNTGGRATSPIADINPADIENIEVLKDATATAIYGARGANGVIIVTTKRGNFNTKARVSFNINQGVASAIKLWDLESAEANAEVMNVAWINTGIDKPSTNQTFANRPFRPVSEGGKGLPSEQQDYDRLNDLYRTASLSNYDFSLQGGTSATRYYFGLSYTDQESIMRPVYFTRGSFKANLDQKVNSFISVGMSNSLSRSFRNQATAGDGPTGNMMVSTLNSATYLAKNAADGTPIRWNGWDNLQQLLDNYNTNTKSLRYIGNLYADAEIIPGLKFRTSASVDYDNYNESQYWNTNTVQGSAPTNGRATSGLSDNTTWINEQTLTFRHRFGTKHNFGALIGNTLQSNIRQRTSAVGTGFANNSFELISSAANTTSSQAWTKGNLASFFSRLDYNYAYKYYIEVDARADGASNFGKNNQWGYFPSIGLAWRLKEEEFLKNNSVISDLKLRASAGYTGNQAGIDNFASQGLWTGGASYFDVAGTAPQQLGNPDLKWEKTRQIDAGVELGLFNDRINLQVDLYDKYTSDLLLSLPVPAVTGFNTYLTNLGAMSNKGYELTIVTNNIRKPGFSWQTSFNISGNINKIEKLPAPITVYSRDWVRMQEGSSMYSFWLYKQLSVDPANGDAIFEDVNKDGSITVADRQILGSATPKFYGGFNNSLNYRGFDANVFFSYSYGNDVYNLNRFFAAESGTRPDRSVQSIDKNYWTTPGQITNVPRPTSVGNNYLIEQNSRMLEDGSFIRLKSLTLGYTLPKKLTSRFKVESLRFYAVGSNLLLFTKYSGADPETNVTSNQNAQGLDYGTPPQPRTIQFGLNLTL</sequence>
<dbReference type="Pfam" id="PF00593">
    <property type="entry name" value="TonB_dep_Rec_b-barrel"/>
    <property type="match status" value="1"/>
</dbReference>
<evidence type="ECO:0000259" key="11">
    <source>
        <dbReference type="Pfam" id="PF00593"/>
    </source>
</evidence>
<keyword evidence="14" id="KW-1185">Reference proteome</keyword>
<dbReference type="SUPFAM" id="SSF56935">
    <property type="entry name" value="Porins"/>
    <property type="match status" value="1"/>
</dbReference>
<organism evidence="13 14">
    <name type="scientific">Solitalea longa</name>
    <dbReference type="NCBI Taxonomy" id="2079460"/>
    <lineage>
        <taxon>Bacteria</taxon>
        <taxon>Pseudomonadati</taxon>
        <taxon>Bacteroidota</taxon>
        <taxon>Sphingobacteriia</taxon>
        <taxon>Sphingobacteriales</taxon>
        <taxon>Sphingobacteriaceae</taxon>
        <taxon>Solitalea</taxon>
    </lineage>
</organism>
<evidence type="ECO:0000313" key="13">
    <source>
        <dbReference type="EMBL" id="POY38967.1"/>
    </source>
</evidence>
<keyword evidence="13" id="KW-0675">Receptor</keyword>
<feature type="domain" description="TonB-dependent receptor-like beta-barrel" evidence="11">
    <location>
        <begin position="442"/>
        <end position="974"/>
    </location>
</feature>
<comment type="similarity">
    <text evidence="8 9">Belongs to the TonB-dependent receptor family.</text>
</comment>
<dbReference type="SUPFAM" id="SSF49464">
    <property type="entry name" value="Carboxypeptidase regulatory domain-like"/>
    <property type="match status" value="1"/>
</dbReference>
<evidence type="ECO:0000256" key="10">
    <source>
        <dbReference type="SAM" id="MobiDB-lite"/>
    </source>
</evidence>
<dbReference type="PROSITE" id="PS52016">
    <property type="entry name" value="TONB_DEPENDENT_REC_3"/>
    <property type="match status" value="1"/>
</dbReference>
<dbReference type="OrthoDB" id="9768177at2"/>
<dbReference type="RefSeq" id="WP_103787069.1">
    <property type="nucleotide sequence ID" value="NZ_PQVF01000001.1"/>
</dbReference>
<evidence type="ECO:0000256" key="2">
    <source>
        <dbReference type="ARBA" id="ARBA00022448"/>
    </source>
</evidence>
<reference evidence="13 14" key="1">
    <citation type="submission" date="2018-01" db="EMBL/GenBank/DDBJ databases">
        <authorList>
            <person name="Gaut B.S."/>
            <person name="Morton B.R."/>
            <person name="Clegg M.T."/>
            <person name="Duvall M.R."/>
        </authorList>
    </citation>
    <scope>NUCLEOTIDE SEQUENCE [LARGE SCALE GENOMIC DNA]</scope>
    <source>
        <strain evidence="13 14">HR-AV</strain>
    </source>
</reference>
<keyword evidence="6 8" id="KW-0472">Membrane</keyword>
<evidence type="ECO:0000256" key="4">
    <source>
        <dbReference type="ARBA" id="ARBA00022692"/>
    </source>
</evidence>
<feature type="domain" description="TonB-dependent receptor plug" evidence="12">
    <location>
        <begin position="140"/>
        <end position="260"/>
    </location>
</feature>
<dbReference type="NCBIfam" id="TIGR04056">
    <property type="entry name" value="OMP_RagA_SusC"/>
    <property type="match status" value="1"/>
</dbReference>
<dbReference type="InterPro" id="IPR023997">
    <property type="entry name" value="TonB-dep_OMP_SusC/RagA_CS"/>
</dbReference>
<dbReference type="Gene3D" id="2.170.130.10">
    <property type="entry name" value="TonB-dependent receptor, plug domain"/>
    <property type="match status" value="1"/>
</dbReference>
<dbReference type="InterPro" id="IPR039426">
    <property type="entry name" value="TonB-dep_rcpt-like"/>
</dbReference>
<dbReference type="InterPro" id="IPR012910">
    <property type="entry name" value="Plug_dom"/>
</dbReference>
<dbReference type="GO" id="GO:0009279">
    <property type="term" value="C:cell outer membrane"/>
    <property type="evidence" value="ECO:0007669"/>
    <property type="project" value="UniProtKB-SubCell"/>
</dbReference>
<proteinExistence type="inferred from homology"/>
<evidence type="ECO:0000256" key="9">
    <source>
        <dbReference type="RuleBase" id="RU003357"/>
    </source>
</evidence>
<dbReference type="Pfam" id="PF13715">
    <property type="entry name" value="CarbopepD_reg_2"/>
    <property type="match status" value="1"/>
</dbReference>
<evidence type="ECO:0000256" key="3">
    <source>
        <dbReference type="ARBA" id="ARBA00022452"/>
    </source>
</evidence>
<evidence type="ECO:0000256" key="7">
    <source>
        <dbReference type="ARBA" id="ARBA00023237"/>
    </source>
</evidence>
<dbReference type="AlphaFoldDB" id="A0A2S5A9N7"/>
<evidence type="ECO:0000256" key="6">
    <source>
        <dbReference type="ARBA" id="ARBA00023136"/>
    </source>
</evidence>
<comment type="subcellular location">
    <subcellularLocation>
        <location evidence="1 8">Cell outer membrane</location>
        <topology evidence="1 8">Multi-pass membrane protein</topology>
    </subcellularLocation>
</comment>
<keyword evidence="5 9" id="KW-0798">TonB box</keyword>
<dbReference type="Gene3D" id="2.60.40.1120">
    <property type="entry name" value="Carboxypeptidase-like, regulatory domain"/>
    <property type="match status" value="1"/>
</dbReference>
<comment type="caution">
    <text evidence="13">The sequence shown here is derived from an EMBL/GenBank/DDBJ whole genome shotgun (WGS) entry which is preliminary data.</text>
</comment>
<dbReference type="InterPro" id="IPR008969">
    <property type="entry name" value="CarboxyPept-like_regulatory"/>
</dbReference>
<keyword evidence="2 8" id="KW-0813">Transport</keyword>
<dbReference type="Proteomes" id="UP000236893">
    <property type="component" value="Unassembled WGS sequence"/>
</dbReference>
<dbReference type="InterPro" id="IPR000531">
    <property type="entry name" value="Beta-barrel_TonB"/>
</dbReference>
<keyword evidence="4 8" id="KW-0812">Transmembrane</keyword>
<evidence type="ECO:0000259" key="12">
    <source>
        <dbReference type="Pfam" id="PF07715"/>
    </source>
</evidence>
<evidence type="ECO:0000313" key="14">
    <source>
        <dbReference type="Proteomes" id="UP000236893"/>
    </source>
</evidence>
<accession>A0A2S5A9N7</accession>
<evidence type="ECO:0000256" key="5">
    <source>
        <dbReference type="ARBA" id="ARBA00023077"/>
    </source>
</evidence>
<gene>
    <name evidence="13" type="ORF">C3K47_00235</name>
</gene>
<evidence type="ECO:0000256" key="8">
    <source>
        <dbReference type="PROSITE-ProRule" id="PRU01360"/>
    </source>
</evidence>
<feature type="region of interest" description="Disordered" evidence="10">
    <location>
        <begin position="319"/>
        <end position="338"/>
    </location>
</feature>
<dbReference type="Pfam" id="PF07715">
    <property type="entry name" value="Plug"/>
    <property type="match status" value="1"/>
</dbReference>
<name>A0A2S5A9N7_9SPHI</name>
<dbReference type="InterPro" id="IPR036942">
    <property type="entry name" value="Beta-barrel_TonB_sf"/>
</dbReference>
<evidence type="ECO:0000256" key="1">
    <source>
        <dbReference type="ARBA" id="ARBA00004571"/>
    </source>
</evidence>
<dbReference type="InterPro" id="IPR037066">
    <property type="entry name" value="Plug_dom_sf"/>
</dbReference>
<dbReference type="NCBIfam" id="TIGR04057">
    <property type="entry name" value="SusC_RagA_signa"/>
    <property type="match status" value="1"/>
</dbReference>
<dbReference type="EMBL" id="PQVF01000001">
    <property type="protein sequence ID" value="POY38967.1"/>
    <property type="molecule type" value="Genomic_DNA"/>
</dbReference>
<protein>
    <submittedName>
        <fullName evidence="13">TonB-dependent receptor</fullName>
    </submittedName>
</protein>
<keyword evidence="7 8" id="KW-0998">Cell outer membrane</keyword>
<keyword evidence="3 8" id="KW-1134">Transmembrane beta strand</keyword>
<dbReference type="InterPro" id="IPR023996">
    <property type="entry name" value="TonB-dep_OMP_SusC/RagA"/>
</dbReference>
<dbReference type="Gene3D" id="2.40.170.20">
    <property type="entry name" value="TonB-dependent receptor, beta-barrel domain"/>
    <property type="match status" value="1"/>
</dbReference>